<sequence length="891" mass="98905">MAPVDLTPLAEACFAYPSIDNHTHNLLLPKTAMDPPLHIMTTEALGPPLDDVWWGMSHIRARNMLVELYGLPEGSSWEAMLEARQKMDYEEMCKLNFGKIGIQCLLLDDGLHNLAETCYPYNWHDRLTTSPSKRILRLEVEAQAIIVNLLKGPKMAMSDLKVTVKNEIEAFIKACVADPEIVGFKSIAAYRTGLDIRATAEEPSDPVCGLEGLVQQWYTQQTIKIWRQNMDFESWLIRLLLKWIGDKPRECAFAILGMQFHTGLGDPDMRLYKGDPALLQELCEEFPDARIVLLHSSYPFTRQAGYLATCFKNVYLDFGEVFPQVAAHGQRAIIRDMMEIAPLTKLLWSTDAHQHPECYYVSTRQSRQALFDVISEFVQAGELSLDEAVDGVQKMLFHNSNKAYNLGLEPIPTGLPIPPSAGLTPAPALVEDSVHLTLDQLVPAGIKYVRVSWTDYTNNFRFRLMPTARFIHLAKSDTPGINLTMATLGLGQTDVMAKGFSGIGEHLYSFDLSTLRRLPDEIAKDHASVMGWFEYKDQRAVRNPLCPRSLVQRLEKEAKAKFGAEMLVGFETEFILLQNVDPPTPAQIGGWSTSLKHRTGSLAAACCEEIASTVQAAGIELQMFHAESAPGQYEIVTGPLPPLEACDALILTRDIMYHVAAKYGLKATLIPKPYLKPKADYAGIAASATHVHLSLKSEPKAPDSNHPDVPHLPADFASFMAGILAHLPAIACFTLSVQPSYARVVDGNWSGGTWVVWGRDNREAPLRLCGGYHGDGFNVELKTLDGTANPYLALGAVISAGLWGVGKKLELKQRSALGIVDHMSAAEKQKIGAALRIPKSWEIAREELMHDPELQKAVGKEIVDAWISVKEAEKLLASTYEDPHKFYITYY</sequence>
<protein>
    <recommendedName>
        <fullName evidence="1">Glutamine synthetase</fullName>
    </recommendedName>
</protein>
<dbReference type="Gene3D" id="3.20.20.140">
    <property type="entry name" value="Metal-dependent hydrolases"/>
    <property type="match status" value="1"/>
</dbReference>
<keyword evidence="6" id="KW-1185">Reference proteome</keyword>
<evidence type="ECO:0000256" key="2">
    <source>
        <dbReference type="PROSITE-ProRule" id="PRU01331"/>
    </source>
</evidence>
<dbReference type="AlphaFoldDB" id="A0A167J672"/>
<dbReference type="InterPro" id="IPR032466">
    <property type="entry name" value="Metal_Hydrolase"/>
</dbReference>
<dbReference type="GO" id="GO:0004356">
    <property type="term" value="F:glutamine synthetase activity"/>
    <property type="evidence" value="ECO:0007669"/>
    <property type="project" value="InterPro"/>
</dbReference>
<dbReference type="InterPro" id="IPR006680">
    <property type="entry name" value="Amidohydro-rel"/>
</dbReference>
<proteinExistence type="inferred from homology"/>
<comment type="similarity">
    <text evidence="2 3">Belongs to the glutamine synthetase family.</text>
</comment>
<dbReference type="GO" id="GO:0016301">
    <property type="term" value="F:kinase activity"/>
    <property type="evidence" value="ECO:0007669"/>
    <property type="project" value="UniProtKB-KW"/>
</dbReference>
<gene>
    <name evidence="5" type="ORF">CALVIDRAFT_546747</name>
</gene>
<evidence type="ECO:0000256" key="3">
    <source>
        <dbReference type="RuleBase" id="RU000384"/>
    </source>
</evidence>
<dbReference type="Proteomes" id="UP000076738">
    <property type="component" value="Unassembled WGS sequence"/>
</dbReference>
<dbReference type="Pfam" id="PF04909">
    <property type="entry name" value="Amidohydro_2"/>
    <property type="match status" value="1"/>
</dbReference>
<dbReference type="Gene3D" id="3.10.20.70">
    <property type="entry name" value="Glutamine synthetase, N-terminal domain"/>
    <property type="match status" value="1"/>
</dbReference>
<accession>A0A167J672</accession>
<dbReference type="GO" id="GO:0016787">
    <property type="term" value="F:hydrolase activity"/>
    <property type="evidence" value="ECO:0007669"/>
    <property type="project" value="InterPro"/>
</dbReference>
<dbReference type="PANTHER" id="PTHR43383:SF2">
    <property type="entry name" value="AMIDOHYDROLASE 2 FAMILY PROTEIN"/>
    <property type="match status" value="1"/>
</dbReference>
<dbReference type="InterPro" id="IPR014746">
    <property type="entry name" value="Gln_synth/guanido_kin_cat_dom"/>
</dbReference>
<evidence type="ECO:0000259" key="4">
    <source>
        <dbReference type="PROSITE" id="PS51987"/>
    </source>
</evidence>
<dbReference type="OrthoDB" id="3364440at2759"/>
<dbReference type="InterPro" id="IPR036651">
    <property type="entry name" value="Gln_synt_N_sf"/>
</dbReference>
<dbReference type="GO" id="GO:0006542">
    <property type="term" value="P:glutamine biosynthetic process"/>
    <property type="evidence" value="ECO:0007669"/>
    <property type="project" value="InterPro"/>
</dbReference>
<dbReference type="PROSITE" id="PS51987">
    <property type="entry name" value="GS_CATALYTIC"/>
    <property type="match status" value="1"/>
</dbReference>
<dbReference type="STRING" id="1330018.A0A167J672"/>
<dbReference type="Gene3D" id="3.30.590.10">
    <property type="entry name" value="Glutamine synthetase/guanido kinase, catalytic domain"/>
    <property type="match status" value="1"/>
</dbReference>
<dbReference type="SUPFAM" id="SSF51556">
    <property type="entry name" value="Metallo-dependent hydrolases"/>
    <property type="match status" value="1"/>
</dbReference>
<feature type="domain" description="GS catalytic" evidence="4">
    <location>
        <begin position="547"/>
        <end position="891"/>
    </location>
</feature>
<dbReference type="InterPro" id="IPR008146">
    <property type="entry name" value="Gln_synth_cat_dom"/>
</dbReference>
<keyword evidence="5" id="KW-0808">Transferase</keyword>
<name>A0A167J672_CALVF</name>
<dbReference type="SUPFAM" id="SSF55931">
    <property type="entry name" value="Glutamine synthetase/guanido kinase"/>
    <property type="match status" value="1"/>
</dbReference>
<evidence type="ECO:0000313" key="5">
    <source>
        <dbReference type="EMBL" id="KZO93281.1"/>
    </source>
</evidence>
<organism evidence="5 6">
    <name type="scientific">Calocera viscosa (strain TUFC12733)</name>
    <dbReference type="NCBI Taxonomy" id="1330018"/>
    <lineage>
        <taxon>Eukaryota</taxon>
        <taxon>Fungi</taxon>
        <taxon>Dikarya</taxon>
        <taxon>Basidiomycota</taxon>
        <taxon>Agaricomycotina</taxon>
        <taxon>Dacrymycetes</taxon>
        <taxon>Dacrymycetales</taxon>
        <taxon>Dacrymycetaceae</taxon>
        <taxon>Calocera</taxon>
    </lineage>
</organism>
<reference evidence="5 6" key="1">
    <citation type="journal article" date="2016" name="Mol. Biol. Evol.">
        <title>Comparative Genomics of Early-Diverging Mushroom-Forming Fungi Provides Insights into the Origins of Lignocellulose Decay Capabilities.</title>
        <authorList>
            <person name="Nagy L.G."/>
            <person name="Riley R."/>
            <person name="Tritt A."/>
            <person name="Adam C."/>
            <person name="Daum C."/>
            <person name="Floudas D."/>
            <person name="Sun H."/>
            <person name="Yadav J.S."/>
            <person name="Pangilinan J."/>
            <person name="Larsson K.H."/>
            <person name="Matsuura K."/>
            <person name="Barry K."/>
            <person name="Labutti K."/>
            <person name="Kuo R."/>
            <person name="Ohm R.A."/>
            <person name="Bhattacharya S.S."/>
            <person name="Shirouzu T."/>
            <person name="Yoshinaga Y."/>
            <person name="Martin F.M."/>
            <person name="Grigoriev I.V."/>
            <person name="Hibbett D.S."/>
        </authorList>
    </citation>
    <scope>NUCLEOTIDE SEQUENCE [LARGE SCALE GENOMIC DNA]</scope>
    <source>
        <strain evidence="5 6">TUFC12733</strain>
    </source>
</reference>
<dbReference type="EMBL" id="KV417303">
    <property type="protein sequence ID" value="KZO93281.1"/>
    <property type="molecule type" value="Genomic_DNA"/>
</dbReference>
<dbReference type="Pfam" id="PF00120">
    <property type="entry name" value="Gln-synt_C"/>
    <property type="match status" value="1"/>
</dbReference>
<evidence type="ECO:0000313" key="6">
    <source>
        <dbReference type="Proteomes" id="UP000076738"/>
    </source>
</evidence>
<evidence type="ECO:0000256" key="1">
    <source>
        <dbReference type="ARBA" id="ARBA00021364"/>
    </source>
</evidence>
<dbReference type="SMART" id="SM01230">
    <property type="entry name" value="Gln-synt_C"/>
    <property type="match status" value="1"/>
</dbReference>
<keyword evidence="5" id="KW-0418">Kinase</keyword>
<dbReference type="PANTHER" id="PTHR43383">
    <property type="entry name" value="NODULIN 6"/>
    <property type="match status" value="1"/>
</dbReference>